<dbReference type="RefSeq" id="WP_323450017.1">
    <property type="nucleotide sequence ID" value="NZ_BSBI01000013.1"/>
</dbReference>
<evidence type="ECO:0000313" key="2">
    <source>
        <dbReference type="EMBL" id="GLF98028.1"/>
    </source>
</evidence>
<dbReference type="EMBL" id="BSBI01000013">
    <property type="protein sequence ID" value="GLF98028.1"/>
    <property type="molecule type" value="Genomic_DNA"/>
</dbReference>
<comment type="caution">
    <text evidence="2">The sequence shown here is derived from an EMBL/GenBank/DDBJ whole genome shotgun (WGS) entry which is preliminary data.</text>
</comment>
<keyword evidence="3" id="KW-1185">Reference proteome</keyword>
<name>A0ABQ5P606_9ACTN</name>
<feature type="region of interest" description="Disordered" evidence="1">
    <location>
        <begin position="1"/>
        <end position="20"/>
    </location>
</feature>
<protein>
    <submittedName>
        <fullName evidence="2">Uncharacterized protein</fullName>
    </submittedName>
</protein>
<dbReference type="Proteomes" id="UP001291653">
    <property type="component" value="Unassembled WGS sequence"/>
</dbReference>
<sequence length="315" mass="34527">MSNDFPAVPAPGPVPCPDDLPAGRDRLHALRAVRRLVVDEPVFTAPGLPGTFRLQLFTAPGARPVAVAIQAASEGTGLMNGAERYAGAVWERHCPQEEAPPVWVERQLWPEGSRQETRYRRVVFTGADGHRPYGPCWTALTHEELEDLVGAEVAAGRGAGHVPRPAEVEPRMVFEEFAVVRLGRPEPFREPGCMPAGVRWWRRWARQMRPRRAAWSCCWYHGGGWRAVSVMALDVLRRARAQGVEAEDMQESAVAHAAAAGATGWETEALAGLFSVADAIQPDSEGGYINGQHRGQALLEAGVRRTVVLRHVYEG</sequence>
<evidence type="ECO:0000256" key="1">
    <source>
        <dbReference type="SAM" id="MobiDB-lite"/>
    </source>
</evidence>
<organism evidence="2 3">
    <name type="scientific">Streptomyces yaizuensis</name>
    <dbReference type="NCBI Taxonomy" id="2989713"/>
    <lineage>
        <taxon>Bacteria</taxon>
        <taxon>Bacillati</taxon>
        <taxon>Actinomycetota</taxon>
        <taxon>Actinomycetes</taxon>
        <taxon>Kitasatosporales</taxon>
        <taxon>Streptomycetaceae</taxon>
        <taxon>Streptomyces</taxon>
    </lineage>
</organism>
<gene>
    <name evidence="2" type="ORF">SYYSPA8_27045</name>
</gene>
<reference evidence="2 3" key="1">
    <citation type="submission" date="2022-10" db="EMBL/GenBank/DDBJ databases">
        <title>Draft genome sequence of Streptomyces sp. YSPA8.</title>
        <authorList>
            <person name="Moriuchi R."/>
            <person name="Dohra H."/>
            <person name="Yamamura H."/>
            <person name="Kodani S."/>
        </authorList>
    </citation>
    <scope>NUCLEOTIDE SEQUENCE [LARGE SCALE GENOMIC DNA]</scope>
    <source>
        <strain evidence="2 3">YSPA8</strain>
    </source>
</reference>
<accession>A0ABQ5P606</accession>
<feature type="compositionally biased region" description="Pro residues" evidence="1">
    <location>
        <begin position="8"/>
        <end position="18"/>
    </location>
</feature>
<evidence type="ECO:0000313" key="3">
    <source>
        <dbReference type="Proteomes" id="UP001291653"/>
    </source>
</evidence>
<proteinExistence type="predicted"/>